<reference evidence="1" key="2">
    <citation type="journal article" date="2024" name="Plant">
        <title>Genomic evolution and insights into agronomic trait innovations of Sesamum species.</title>
        <authorList>
            <person name="Miao H."/>
            <person name="Wang L."/>
            <person name="Qu L."/>
            <person name="Liu H."/>
            <person name="Sun Y."/>
            <person name="Le M."/>
            <person name="Wang Q."/>
            <person name="Wei S."/>
            <person name="Zheng Y."/>
            <person name="Lin W."/>
            <person name="Duan Y."/>
            <person name="Cao H."/>
            <person name="Xiong S."/>
            <person name="Wang X."/>
            <person name="Wei L."/>
            <person name="Li C."/>
            <person name="Ma Q."/>
            <person name="Ju M."/>
            <person name="Zhao R."/>
            <person name="Li G."/>
            <person name="Mu C."/>
            <person name="Tian Q."/>
            <person name="Mei H."/>
            <person name="Zhang T."/>
            <person name="Gao T."/>
            <person name="Zhang H."/>
        </authorList>
    </citation>
    <scope>NUCLEOTIDE SEQUENCE</scope>
    <source>
        <strain evidence="1">KEN1</strain>
    </source>
</reference>
<evidence type="ECO:0008006" key="2">
    <source>
        <dbReference type="Google" id="ProtNLM"/>
    </source>
</evidence>
<protein>
    <recommendedName>
        <fullName evidence="2">Reverse transcriptase zinc-binding domain-containing protein</fullName>
    </recommendedName>
</protein>
<proteinExistence type="predicted"/>
<dbReference type="EMBL" id="JACGWN010000008">
    <property type="protein sequence ID" value="KAL0439840.1"/>
    <property type="molecule type" value="Genomic_DNA"/>
</dbReference>
<organism evidence="1">
    <name type="scientific">Sesamum latifolium</name>
    <dbReference type="NCBI Taxonomy" id="2727402"/>
    <lineage>
        <taxon>Eukaryota</taxon>
        <taxon>Viridiplantae</taxon>
        <taxon>Streptophyta</taxon>
        <taxon>Embryophyta</taxon>
        <taxon>Tracheophyta</taxon>
        <taxon>Spermatophyta</taxon>
        <taxon>Magnoliopsida</taxon>
        <taxon>eudicotyledons</taxon>
        <taxon>Gunneridae</taxon>
        <taxon>Pentapetalae</taxon>
        <taxon>asterids</taxon>
        <taxon>lamiids</taxon>
        <taxon>Lamiales</taxon>
        <taxon>Pedaliaceae</taxon>
        <taxon>Sesamum</taxon>
    </lineage>
</organism>
<evidence type="ECO:0000313" key="1">
    <source>
        <dbReference type="EMBL" id="KAL0439840.1"/>
    </source>
</evidence>
<reference evidence="1" key="1">
    <citation type="submission" date="2020-06" db="EMBL/GenBank/DDBJ databases">
        <authorList>
            <person name="Li T."/>
            <person name="Hu X."/>
            <person name="Zhang T."/>
            <person name="Song X."/>
            <person name="Zhang H."/>
            <person name="Dai N."/>
            <person name="Sheng W."/>
            <person name="Hou X."/>
            <person name="Wei L."/>
        </authorList>
    </citation>
    <scope>NUCLEOTIDE SEQUENCE</scope>
    <source>
        <strain evidence="1">KEN1</strain>
        <tissue evidence="1">Leaf</tissue>
    </source>
</reference>
<name>A0AAW2WDI3_9LAMI</name>
<gene>
    <name evidence="1" type="ORF">Slati_2467000</name>
</gene>
<sequence>MSTHLWDVIRGNRDSIWVDWIFQIHLRDQTVWVARENTGSWSWRKLLTLRAALILHIHFRIGDGVTFLLWNDPWHSLGPLITRFPRGPQLTRTCLSDTLDRVIEDGQWRWPLITDIEHLDILTLLPDIHGGDDSIAWIPDGGNFSSSSAYIVFLPPGSKVGWSSLLVGSFRVPRHCFILWLAILESEVPVAVPRLGAWYLMGCDDLEEYTCGVLAYRALLASIVYHIWQERNRRRFQGIQRPSYLVGSIAVEEVKLRITSVNLGPSVSTRVFIAYGGSLGQSRGMPVDDACATSRCPCNMDWGLSCLATATDWTADEGPACEGLGVSILETLGGAHWKLGWRRRKRLLQCCPQSGRW</sequence>
<accession>A0AAW2WDI3</accession>
<dbReference type="AlphaFoldDB" id="A0AAW2WDI3"/>
<comment type="caution">
    <text evidence="1">The sequence shown here is derived from an EMBL/GenBank/DDBJ whole genome shotgun (WGS) entry which is preliminary data.</text>
</comment>